<feature type="transmembrane region" description="Helical" evidence="12">
    <location>
        <begin position="289"/>
        <end position="312"/>
    </location>
</feature>
<feature type="region of interest" description="Disordered" evidence="11">
    <location>
        <begin position="1"/>
        <end position="109"/>
    </location>
</feature>
<dbReference type="InterPro" id="IPR005578">
    <property type="entry name" value="Yif1_fam"/>
</dbReference>
<evidence type="ECO:0000313" key="14">
    <source>
        <dbReference type="Proteomes" id="UP001301350"/>
    </source>
</evidence>
<dbReference type="GO" id="GO:0000139">
    <property type="term" value="C:Golgi membrane"/>
    <property type="evidence" value="ECO:0007669"/>
    <property type="project" value="UniProtKB-SubCell"/>
</dbReference>
<feature type="transmembrane region" description="Helical" evidence="12">
    <location>
        <begin position="256"/>
        <end position="277"/>
    </location>
</feature>
<evidence type="ECO:0000256" key="2">
    <source>
        <dbReference type="ARBA" id="ARBA00004653"/>
    </source>
</evidence>
<keyword evidence="14" id="KW-1185">Reference proteome</keyword>
<dbReference type="GO" id="GO:0006888">
    <property type="term" value="P:endoplasmic reticulum to Golgi vesicle-mediated transport"/>
    <property type="evidence" value="ECO:0007669"/>
    <property type="project" value="InterPro"/>
</dbReference>
<evidence type="ECO:0000313" key="13">
    <source>
        <dbReference type="EMBL" id="KAK4535247.1"/>
    </source>
</evidence>
<feature type="transmembrane region" description="Helical" evidence="12">
    <location>
        <begin position="403"/>
        <end position="421"/>
    </location>
</feature>
<evidence type="ECO:0000256" key="1">
    <source>
        <dbReference type="ARBA" id="ARBA00004477"/>
    </source>
</evidence>
<keyword evidence="4" id="KW-0813">Transport</keyword>
<organism evidence="13 14">
    <name type="scientific">Cyanidium caldarium</name>
    <name type="common">Red alga</name>
    <dbReference type="NCBI Taxonomy" id="2771"/>
    <lineage>
        <taxon>Eukaryota</taxon>
        <taxon>Rhodophyta</taxon>
        <taxon>Bangiophyceae</taxon>
        <taxon>Cyanidiales</taxon>
        <taxon>Cyanidiaceae</taxon>
        <taxon>Cyanidium</taxon>
    </lineage>
</organism>
<proteinExistence type="inferred from homology"/>
<evidence type="ECO:0000256" key="11">
    <source>
        <dbReference type="SAM" id="MobiDB-lite"/>
    </source>
</evidence>
<accession>A0AAV9ISF6</accession>
<evidence type="ECO:0000256" key="6">
    <source>
        <dbReference type="ARBA" id="ARBA00022824"/>
    </source>
</evidence>
<feature type="transmembrane region" description="Helical" evidence="12">
    <location>
        <begin position="351"/>
        <end position="371"/>
    </location>
</feature>
<dbReference type="PANTHER" id="PTHR14083">
    <property type="entry name" value="YIP1 INTERACTING FACTOR HOMOLOG YIF1 PROTEIN"/>
    <property type="match status" value="1"/>
</dbReference>
<dbReference type="AlphaFoldDB" id="A0AAV9ISF6"/>
<keyword evidence="10 12" id="KW-0472">Membrane</keyword>
<comment type="similarity">
    <text evidence="3">Belongs to the YIF1 family.</text>
</comment>
<keyword evidence="5 12" id="KW-0812">Transmembrane</keyword>
<dbReference type="GO" id="GO:0005789">
    <property type="term" value="C:endoplasmic reticulum membrane"/>
    <property type="evidence" value="ECO:0007669"/>
    <property type="project" value="UniProtKB-SubCell"/>
</dbReference>
<name>A0AAV9ISF6_CYACA</name>
<dbReference type="GO" id="GO:0005793">
    <property type="term" value="C:endoplasmic reticulum-Golgi intermediate compartment"/>
    <property type="evidence" value="ECO:0007669"/>
    <property type="project" value="TreeGrafter"/>
</dbReference>
<gene>
    <name evidence="13" type="ORF">CDCA_CDCA04G1272</name>
</gene>
<evidence type="ECO:0000256" key="8">
    <source>
        <dbReference type="ARBA" id="ARBA00022989"/>
    </source>
</evidence>
<evidence type="ECO:0000256" key="10">
    <source>
        <dbReference type="ARBA" id="ARBA00023136"/>
    </source>
</evidence>
<keyword evidence="8 12" id="KW-1133">Transmembrane helix</keyword>
<dbReference type="PANTHER" id="PTHR14083:SF0">
    <property type="entry name" value="YIP1D-INTERACTING FACTOR 1, ISOFORM C"/>
    <property type="match status" value="1"/>
</dbReference>
<dbReference type="GO" id="GO:0015031">
    <property type="term" value="P:protein transport"/>
    <property type="evidence" value="ECO:0007669"/>
    <property type="project" value="UniProtKB-KW"/>
</dbReference>
<evidence type="ECO:0000256" key="4">
    <source>
        <dbReference type="ARBA" id="ARBA00022448"/>
    </source>
</evidence>
<keyword evidence="7" id="KW-0653">Protein transport</keyword>
<keyword evidence="6" id="KW-0256">Endoplasmic reticulum</keyword>
<feature type="compositionally biased region" description="Low complexity" evidence="11">
    <location>
        <begin position="27"/>
        <end position="36"/>
    </location>
</feature>
<evidence type="ECO:0000256" key="5">
    <source>
        <dbReference type="ARBA" id="ARBA00022692"/>
    </source>
</evidence>
<comment type="caution">
    <text evidence="13">The sequence shown here is derived from an EMBL/GenBank/DDBJ whole genome shotgun (WGS) entry which is preliminary data.</text>
</comment>
<evidence type="ECO:0000256" key="9">
    <source>
        <dbReference type="ARBA" id="ARBA00023034"/>
    </source>
</evidence>
<keyword evidence="9" id="KW-0333">Golgi apparatus</keyword>
<evidence type="ECO:0000256" key="7">
    <source>
        <dbReference type="ARBA" id="ARBA00022927"/>
    </source>
</evidence>
<dbReference type="GO" id="GO:0030134">
    <property type="term" value="C:COPII-coated ER to Golgi transport vesicle"/>
    <property type="evidence" value="ECO:0007669"/>
    <property type="project" value="TreeGrafter"/>
</dbReference>
<evidence type="ECO:0000256" key="12">
    <source>
        <dbReference type="SAM" id="Phobius"/>
    </source>
</evidence>
<dbReference type="EMBL" id="JANCYW010000004">
    <property type="protein sequence ID" value="KAK4535247.1"/>
    <property type="molecule type" value="Genomic_DNA"/>
</dbReference>
<feature type="transmembrane region" description="Helical" evidence="12">
    <location>
        <begin position="324"/>
        <end position="344"/>
    </location>
</feature>
<dbReference type="Proteomes" id="UP001301350">
    <property type="component" value="Unassembled WGS sequence"/>
</dbReference>
<sequence>MSWPANAGGTTPTWPGNRPEEEGRGGVRMPPGTYAAAPPPPWTTGVSGDGGGFAGVPPNGAEASGPQGMPQGRGAGDSRAAYPNPFGAAGTAYDTRSPTPAYPPPGDTTSMESWAKAGAAYGQQYLSNVFAGNASERLPSFVSALARNAFGASSSSDTPSSSSTPWVAGADPAYATRGNGTAASGGDPATFFRVPKYYFQVDVQYVLRKLQILLFPFRHRHWSRRHKGADAYSVSVDADAVPRYLPPCEDANAPDLYIPVMAFVTYVLIVGFVRGTQGEFTPEIMGRRVTVGLVAVGAEVLLLRMALFVISARGIPWMDIVALSGYKFVGLVIAMLTAMLAAHVPRVGVRVYLPVLLYVSSMMGLFLLRTYKRMLTPEAPPHEAAWNGARSRATDPHLAKRNYLLLLIALIQIPLYLVLSVKPVARNVLQAVKA</sequence>
<reference evidence="13 14" key="1">
    <citation type="submission" date="2022-07" db="EMBL/GenBank/DDBJ databases">
        <title>Genome-wide signatures of adaptation to extreme environments.</title>
        <authorList>
            <person name="Cho C.H."/>
            <person name="Yoon H.S."/>
        </authorList>
    </citation>
    <scope>NUCLEOTIDE SEQUENCE [LARGE SCALE GENOMIC DNA]</scope>
    <source>
        <strain evidence="13 14">DBV 063 E5</strain>
    </source>
</reference>
<comment type="subcellular location">
    <subcellularLocation>
        <location evidence="1">Endoplasmic reticulum membrane</location>
        <topology evidence="1">Multi-pass membrane protein</topology>
    </subcellularLocation>
    <subcellularLocation>
        <location evidence="2">Golgi apparatus membrane</location>
        <topology evidence="2">Multi-pass membrane protein</topology>
    </subcellularLocation>
</comment>
<dbReference type="Pfam" id="PF03878">
    <property type="entry name" value="YIF1"/>
    <property type="match status" value="1"/>
</dbReference>
<protein>
    <submittedName>
        <fullName evidence="13">Uncharacterized protein</fullName>
    </submittedName>
</protein>
<evidence type="ECO:0000256" key="3">
    <source>
        <dbReference type="ARBA" id="ARBA00009727"/>
    </source>
</evidence>